<dbReference type="AlphaFoldDB" id="A0A8A4TK34"/>
<evidence type="ECO:0000259" key="3">
    <source>
        <dbReference type="Pfam" id="PF12680"/>
    </source>
</evidence>
<reference evidence="4" key="1">
    <citation type="submission" date="2021-03" db="EMBL/GenBank/DDBJ databases">
        <title>Acanthopleuribacteraceae sp. M133.</title>
        <authorList>
            <person name="Wang G."/>
        </authorList>
    </citation>
    <scope>NUCLEOTIDE SEQUENCE</scope>
    <source>
        <strain evidence="4">M133</strain>
    </source>
</reference>
<dbReference type="Proteomes" id="UP000663929">
    <property type="component" value="Chromosome"/>
</dbReference>
<dbReference type="NCBIfam" id="TIGR02246">
    <property type="entry name" value="SgcJ/EcaC family oxidoreductase"/>
    <property type="match status" value="1"/>
</dbReference>
<dbReference type="SUPFAM" id="SSF54427">
    <property type="entry name" value="NTF2-like"/>
    <property type="match status" value="1"/>
</dbReference>
<keyword evidence="1 2" id="KW-0732">Signal</keyword>
<feature type="signal peptide" evidence="2">
    <location>
        <begin position="1"/>
        <end position="21"/>
    </location>
</feature>
<feature type="chain" id="PRO_5035296928" evidence="2">
    <location>
        <begin position="22"/>
        <end position="164"/>
    </location>
</feature>
<gene>
    <name evidence="4" type="ORF">J3U87_28280</name>
</gene>
<evidence type="ECO:0000313" key="5">
    <source>
        <dbReference type="Proteomes" id="UP000663929"/>
    </source>
</evidence>
<proteinExistence type="predicted"/>
<accession>A0A8A4TK34</accession>
<dbReference type="PROSITE" id="PS00306">
    <property type="entry name" value="CASEIN_ALPHA_BETA"/>
    <property type="match status" value="1"/>
</dbReference>
<name>A0A8A4TK34_SULCO</name>
<dbReference type="KEGG" id="scor:J3U87_28280"/>
<feature type="domain" description="SnoaL-like" evidence="3">
    <location>
        <begin position="46"/>
        <end position="146"/>
    </location>
</feature>
<dbReference type="InterPro" id="IPR032710">
    <property type="entry name" value="NTF2-like_dom_sf"/>
</dbReference>
<dbReference type="Pfam" id="PF12680">
    <property type="entry name" value="SnoaL_2"/>
    <property type="match status" value="1"/>
</dbReference>
<evidence type="ECO:0000313" key="4">
    <source>
        <dbReference type="EMBL" id="QTD49502.1"/>
    </source>
</evidence>
<evidence type="ECO:0000256" key="1">
    <source>
        <dbReference type="ARBA" id="ARBA00022729"/>
    </source>
</evidence>
<dbReference type="InterPro" id="IPR011944">
    <property type="entry name" value="Steroid_delta5-4_isomerase"/>
</dbReference>
<protein>
    <submittedName>
        <fullName evidence="4">SgcJ/EcaC family oxidoreductase</fullName>
    </submittedName>
</protein>
<dbReference type="InterPro" id="IPR031305">
    <property type="entry name" value="Casein_CS"/>
</dbReference>
<dbReference type="EMBL" id="CP071793">
    <property type="protein sequence ID" value="QTD49502.1"/>
    <property type="molecule type" value="Genomic_DNA"/>
</dbReference>
<dbReference type="Gene3D" id="3.10.450.50">
    <property type="match status" value="1"/>
</dbReference>
<evidence type="ECO:0000256" key="2">
    <source>
        <dbReference type="SAM" id="SignalP"/>
    </source>
</evidence>
<sequence length="164" mass="17874">MKMTKTLSCLVAIAVAVMVHAIAHHSKKGDPMKLEEQNVMKAVLGMTAAFHAKDIEGVMASYTPEAIVVFEPGKPTGDAESIREGFQGFFAVNPEFSYAWHQVYVTGDSAVHIAPWRMTGRAPDGTEINQSGLSVAVLRRQPDGKWLLAIDNPYGNTQVPALRH</sequence>
<dbReference type="InterPro" id="IPR037401">
    <property type="entry name" value="SnoaL-like"/>
</dbReference>
<organism evidence="4 5">
    <name type="scientific">Sulfidibacter corallicola</name>
    <dbReference type="NCBI Taxonomy" id="2818388"/>
    <lineage>
        <taxon>Bacteria</taxon>
        <taxon>Pseudomonadati</taxon>
        <taxon>Acidobacteriota</taxon>
        <taxon>Holophagae</taxon>
        <taxon>Acanthopleuribacterales</taxon>
        <taxon>Acanthopleuribacteraceae</taxon>
        <taxon>Sulfidibacter</taxon>
    </lineage>
</organism>
<keyword evidence="5" id="KW-1185">Reference proteome</keyword>
<dbReference type="RefSeq" id="WP_237379134.1">
    <property type="nucleotide sequence ID" value="NZ_CP071793.1"/>
</dbReference>